<accession>A0A098G9M3</accession>
<sequence length="368" mass="41972">MKDQYTFFFKTLVVIFLLLLLHSSSLKTLMYWPSWLDFKRLYISDDGRVVDSSSPNKVTTSEGQSYALFFALVANDRPMFDKLIRWTENNLAAGDLSAQLPAWLWGQNQQKQWKILDPNSASDSDQWIAYTLLEAGRLWRNQHYESLGTQLLERILKEEVADIPGIGKTVLPGKMGFVHGNNWRLNPSYLPPQALAKFVSVNKQWQDVEQSSLRLLVDASPKGYAPDWIIWNKNAGWQPDQEQPNVGSYNAIRVYLWIGMLADDLGYKKELVEHFMPMVKITQQQGVPPEQINTVTGAYSGKGPVGFSAALLPLMANSPALKEQRSRVDKSPIAPGDYYNSVLRLFGQGWDQQHYRFSPRGELIPEWN</sequence>
<reference evidence="9" key="1">
    <citation type="submission" date="2014-09" db="EMBL/GenBank/DDBJ databases">
        <authorList>
            <person name="Gomez-Valero L."/>
        </authorList>
    </citation>
    <scope>NUCLEOTIDE SEQUENCE [LARGE SCALE GENOMIC DNA]</scope>
    <source>
        <strain evidence="9">ATCC700992</strain>
    </source>
</reference>
<dbReference type="PRINTS" id="PR00735">
    <property type="entry name" value="GLHYDRLASE8"/>
</dbReference>
<proteinExistence type="inferred from homology"/>
<evidence type="ECO:0000256" key="3">
    <source>
        <dbReference type="ARBA" id="ARBA00012601"/>
    </source>
</evidence>
<dbReference type="HOGENOM" id="CLU_037297_0_0_6"/>
<dbReference type="OrthoDB" id="9766708at2"/>
<keyword evidence="5" id="KW-0136">Cellulose degradation</keyword>
<dbReference type="EC" id="3.2.1.4" evidence="3"/>
<dbReference type="AlphaFoldDB" id="A0A098G9M3"/>
<keyword evidence="9" id="KW-1185">Reference proteome</keyword>
<dbReference type="NCBIfam" id="NF008305">
    <property type="entry name" value="PRK11097.1"/>
    <property type="match status" value="1"/>
</dbReference>
<dbReference type="InterPro" id="IPR002037">
    <property type="entry name" value="Glyco_hydro_8"/>
</dbReference>
<dbReference type="KEGG" id="lfa:LFA_3363"/>
<dbReference type="EMBL" id="LN614827">
    <property type="protein sequence ID" value="CEG58695.1"/>
    <property type="molecule type" value="Genomic_DNA"/>
</dbReference>
<evidence type="ECO:0000256" key="6">
    <source>
        <dbReference type="ARBA" id="ARBA00023295"/>
    </source>
</evidence>
<dbReference type="RefSeq" id="WP_045096956.1">
    <property type="nucleotide sequence ID" value="NZ_LN614827.1"/>
</dbReference>
<dbReference type="Gene3D" id="1.50.10.10">
    <property type="match status" value="1"/>
</dbReference>
<evidence type="ECO:0000256" key="7">
    <source>
        <dbReference type="ARBA" id="ARBA00023326"/>
    </source>
</evidence>
<dbReference type="InterPro" id="IPR012341">
    <property type="entry name" value="6hp_glycosidase-like_sf"/>
</dbReference>
<comment type="catalytic activity">
    <reaction evidence="1">
        <text>Endohydrolysis of (1-&gt;4)-beta-D-glucosidic linkages in cellulose, lichenin and cereal beta-D-glucans.</text>
        <dbReference type="EC" id="3.2.1.4"/>
    </reaction>
</comment>
<dbReference type="STRING" id="1212491.LFA_3363"/>
<evidence type="ECO:0000256" key="4">
    <source>
        <dbReference type="ARBA" id="ARBA00022801"/>
    </source>
</evidence>
<keyword evidence="7" id="KW-0119">Carbohydrate metabolism</keyword>
<name>A0A098G9M3_9GAMM</name>
<dbReference type="Pfam" id="PF01270">
    <property type="entry name" value="Glyco_hydro_8"/>
    <property type="match status" value="1"/>
</dbReference>
<dbReference type="GO" id="GO:0030245">
    <property type="term" value="P:cellulose catabolic process"/>
    <property type="evidence" value="ECO:0007669"/>
    <property type="project" value="UniProtKB-KW"/>
</dbReference>
<dbReference type="InterPro" id="IPR008928">
    <property type="entry name" value="6-hairpin_glycosidase_sf"/>
</dbReference>
<keyword evidence="4 8" id="KW-0378">Hydrolase</keyword>
<dbReference type="Proteomes" id="UP000032430">
    <property type="component" value="Chromosome I"/>
</dbReference>
<organism evidence="8 9">
    <name type="scientific">Legionella fallonii LLAP-10</name>
    <dbReference type="NCBI Taxonomy" id="1212491"/>
    <lineage>
        <taxon>Bacteria</taxon>
        <taxon>Pseudomonadati</taxon>
        <taxon>Pseudomonadota</taxon>
        <taxon>Gammaproteobacteria</taxon>
        <taxon>Legionellales</taxon>
        <taxon>Legionellaceae</taxon>
        <taxon>Legionella</taxon>
    </lineage>
</organism>
<comment type="similarity">
    <text evidence="2">Belongs to the glycosyl hydrolase 8 (cellulase D) family.</text>
</comment>
<evidence type="ECO:0000256" key="5">
    <source>
        <dbReference type="ARBA" id="ARBA00023001"/>
    </source>
</evidence>
<gene>
    <name evidence="8" type="primary">bcsZ</name>
    <name evidence="8" type="ORF">LFA_3363</name>
</gene>
<dbReference type="GO" id="GO:0008810">
    <property type="term" value="F:cellulase activity"/>
    <property type="evidence" value="ECO:0007669"/>
    <property type="project" value="UniProtKB-EC"/>
</dbReference>
<dbReference type="SUPFAM" id="SSF48208">
    <property type="entry name" value="Six-hairpin glycosidases"/>
    <property type="match status" value="1"/>
</dbReference>
<evidence type="ECO:0000256" key="2">
    <source>
        <dbReference type="ARBA" id="ARBA00009209"/>
    </source>
</evidence>
<keyword evidence="7" id="KW-0624">Polysaccharide degradation</keyword>
<evidence type="ECO:0000256" key="1">
    <source>
        <dbReference type="ARBA" id="ARBA00000966"/>
    </source>
</evidence>
<keyword evidence="6 8" id="KW-0326">Glycosidase</keyword>
<protein>
    <recommendedName>
        <fullName evidence="3">cellulase</fullName>
        <ecNumber evidence="3">3.2.1.4</ecNumber>
    </recommendedName>
</protein>
<evidence type="ECO:0000313" key="9">
    <source>
        <dbReference type="Proteomes" id="UP000032430"/>
    </source>
</evidence>
<evidence type="ECO:0000313" key="8">
    <source>
        <dbReference type="EMBL" id="CEG58695.1"/>
    </source>
</evidence>